<dbReference type="PANTHER" id="PTHR11954:SF22">
    <property type="entry name" value="D-DOPACHROME DECARBOXYLASE"/>
    <property type="match status" value="1"/>
</dbReference>
<accession>A0A8S4A2B0</accession>
<evidence type="ECO:0000256" key="9">
    <source>
        <dbReference type="ARBA" id="ARBA00038884"/>
    </source>
</evidence>
<evidence type="ECO:0000313" key="10">
    <source>
        <dbReference type="EMBL" id="CAG5133186.1"/>
    </source>
</evidence>
<evidence type="ECO:0000256" key="3">
    <source>
        <dbReference type="ARBA" id="ARBA00011233"/>
    </source>
</evidence>
<keyword evidence="5" id="KW-0007">Acetylation</keyword>
<keyword evidence="6" id="KW-0470">Melanin biosynthesis</keyword>
<dbReference type="InterPro" id="IPR001398">
    <property type="entry name" value="Macrophage_inhib_fac"/>
</dbReference>
<dbReference type="AlphaFoldDB" id="A0A8S4A2B0"/>
<name>A0A8S4A2B0_9EUPU</name>
<dbReference type="PANTHER" id="PTHR11954">
    <property type="entry name" value="D-DOPACHROME DECARBOXYLASE"/>
    <property type="match status" value="1"/>
</dbReference>
<keyword evidence="4" id="KW-0963">Cytoplasm</keyword>
<organism evidence="10 11">
    <name type="scientific">Candidula unifasciata</name>
    <dbReference type="NCBI Taxonomy" id="100452"/>
    <lineage>
        <taxon>Eukaryota</taxon>
        <taxon>Metazoa</taxon>
        <taxon>Spiralia</taxon>
        <taxon>Lophotrochozoa</taxon>
        <taxon>Mollusca</taxon>
        <taxon>Gastropoda</taxon>
        <taxon>Heterobranchia</taxon>
        <taxon>Euthyneura</taxon>
        <taxon>Panpulmonata</taxon>
        <taxon>Eupulmonata</taxon>
        <taxon>Stylommatophora</taxon>
        <taxon>Helicina</taxon>
        <taxon>Helicoidea</taxon>
        <taxon>Geomitridae</taxon>
        <taxon>Candidula</taxon>
    </lineage>
</organism>
<dbReference type="SUPFAM" id="SSF55331">
    <property type="entry name" value="Tautomerase/MIF"/>
    <property type="match status" value="1"/>
</dbReference>
<reference evidence="10" key="1">
    <citation type="submission" date="2021-04" db="EMBL/GenBank/DDBJ databases">
        <authorList>
            <consortium name="Molecular Ecology Group"/>
        </authorList>
    </citation>
    <scope>NUCLEOTIDE SEQUENCE</scope>
</reference>
<dbReference type="GO" id="GO:0050178">
    <property type="term" value="F:phenylpyruvate tautomerase activity"/>
    <property type="evidence" value="ECO:0007669"/>
    <property type="project" value="TreeGrafter"/>
</dbReference>
<dbReference type="EMBL" id="CAJHNH020005990">
    <property type="protein sequence ID" value="CAG5133186.1"/>
    <property type="molecule type" value="Genomic_DNA"/>
</dbReference>
<evidence type="ECO:0000256" key="4">
    <source>
        <dbReference type="ARBA" id="ARBA00022490"/>
    </source>
</evidence>
<evidence type="ECO:0000256" key="8">
    <source>
        <dbReference type="ARBA" id="ARBA00037460"/>
    </source>
</evidence>
<evidence type="ECO:0000256" key="5">
    <source>
        <dbReference type="ARBA" id="ARBA00022990"/>
    </source>
</evidence>
<dbReference type="GO" id="GO:0033981">
    <property type="term" value="F:D-dopachrome decarboxylase activity"/>
    <property type="evidence" value="ECO:0007669"/>
    <property type="project" value="UniProtKB-EC"/>
</dbReference>
<keyword evidence="11" id="KW-1185">Reference proteome</keyword>
<comment type="caution">
    <text evidence="10">The sequence shown here is derived from an EMBL/GenBank/DDBJ whole genome shotgun (WGS) entry which is preliminary data.</text>
</comment>
<evidence type="ECO:0000256" key="6">
    <source>
        <dbReference type="ARBA" id="ARBA00023101"/>
    </source>
</evidence>
<evidence type="ECO:0000313" key="11">
    <source>
        <dbReference type="Proteomes" id="UP000678393"/>
    </source>
</evidence>
<protein>
    <recommendedName>
        <fullName evidence="9">D-dopachrome decarboxylase</fullName>
        <ecNumber evidence="9">4.1.1.84</ecNumber>
    </recommendedName>
</protein>
<dbReference type="Gene3D" id="3.30.429.10">
    <property type="entry name" value="Macrophage Migration Inhibitory Factor"/>
    <property type="match status" value="1"/>
</dbReference>
<evidence type="ECO:0000256" key="2">
    <source>
        <dbReference type="ARBA" id="ARBA00005851"/>
    </source>
</evidence>
<dbReference type="Proteomes" id="UP000678393">
    <property type="component" value="Unassembled WGS sequence"/>
</dbReference>
<dbReference type="OrthoDB" id="6080988at2759"/>
<evidence type="ECO:0000256" key="1">
    <source>
        <dbReference type="ARBA" id="ARBA00004496"/>
    </source>
</evidence>
<dbReference type="GO" id="GO:0005737">
    <property type="term" value="C:cytoplasm"/>
    <property type="evidence" value="ECO:0007669"/>
    <property type="project" value="UniProtKB-SubCell"/>
</dbReference>
<proteinExistence type="inferred from homology"/>
<comment type="similarity">
    <text evidence="2">Belongs to the MIF family.</text>
</comment>
<keyword evidence="7" id="KW-0456">Lyase</keyword>
<comment type="function">
    <text evidence="8">Tautomerization of D-dopachrome with decarboxylation to give 5,6-dihydroxyindole (DHI).</text>
</comment>
<dbReference type="GO" id="GO:0042438">
    <property type="term" value="P:melanin biosynthetic process"/>
    <property type="evidence" value="ECO:0007669"/>
    <property type="project" value="UniProtKB-KW"/>
</dbReference>
<dbReference type="GO" id="GO:0005615">
    <property type="term" value="C:extracellular space"/>
    <property type="evidence" value="ECO:0007669"/>
    <property type="project" value="TreeGrafter"/>
</dbReference>
<sequence length="108" mass="12290">MPLVYLFTNLKESALKEGIEDRIAQTIAETLGKPLEKMSVIIVPGTRLLRLRTTEPACTLHIHAINVFDAERNPRYGPSIKKLLKDELGLEEERCAIIYHDLIFEFIG</sequence>
<dbReference type="InterPro" id="IPR014347">
    <property type="entry name" value="Tautomerase/MIF_sf"/>
</dbReference>
<dbReference type="Pfam" id="PF01187">
    <property type="entry name" value="MIF"/>
    <property type="match status" value="1"/>
</dbReference>
<comment type="subunit">
    <text evidence="3">Homotrimer.</text>
</comment>
<evidence type="ECO:0000256" key="7">
    <source>
        <dbReference type="ARBA" id="ARBA00023239"/>
    </source>
</evidence>
<dbReference type="EC" id="4.1.1.84" evidence="9"/>
<gene>
    <name evidence="10" type="ORF">CUNI_LOCUS18744</name>
</gene>
<comment type="subcellular location">
    <subcellularLocation>
        <location evidence="1">Cytoplasm</location>
    </subcellularLocation>
</comment>